<dbReference type="Proteomes" id="UP000270046">
    <property type="component" value="Chromosome"/>
</dbReference>
<reference evidence="1 2" key="1">
    <citation type="submission" date="2018-10" db="EMBL/GenBank/DDBJ databases">
        <title>Genome sequencing of Mucilaginibacter sp. HYN0043.</title>
        <authorList>
            <person name="Kim M."/>
            <person name="Yi H."/>
        </authorList>
    </citation>
    <scope>NUCLEOTIDE SEQUENCE [LARGE SCALE GENOMIC DNA]</scope>
    <source>
        <strain evidence="1 2">HYN0043</strain>
    </source>
</reference>
<accession>A0A494W081</accession>
<protein>
    <submittedName>
        <fullName evidence="1">Uncharacterized protein</fullName>
    </submittedName>
</protein>
<keyword evidence="2" id="KW-1185">Reference proteome</keyword>
<dbReference type="EMBL" id="CP032869">
    <property type="protein sequence ID" value="AYL96865.1"/>
    <property type="molecule type" value="Genomic_DNA"/>
</dbReference>
<name>A0A494W081_9SPHI</name>
<proteinExistence type="predicted"/>
<sequence length="62" mass="7214">MPLVLTNGLIRNKQRALAKIHLPGVFWLKPFSIGNFHRWLKPTAMNKIYLSADQIYEVFKTS</sequence>
<organism evidence="1 2">
    <name type="scientific">Mucilaginibacter celer</name>
    <dbReference type="NCBI Taxonomy" id="2305508"/>
    <lineage>
        <taxon>Bacteria</taxon>
        <taxon>Pseudomonadati</taxon>
        <taxon>Bacteroidota</taxon>
        <taxon>Sphingobacteriia</taxon>
        <taxon>Sphingobacteriales</taxon>
        <taxon>Sphingobacteriaceae</taxon>
        <taxon>Mucilaginibacter</taxon>
    </lineage>
</organism>
<dbReference type="AlphaFoldDB" id="A0A494W081"/>
<evidence type="ECO:0000313" key="2">
    <source>
        <dbReference type="Proteomes" id="UP000270046"/>
    </source>
</evidence>
<evidence type="ECO:0000313" key="1">
    <source>
        <dbReference type="EMBL" id="AYL96865.1"/>
    </source>
</evidence>
<gene>
    <name evidence="1" type="ORF">HYN43_016835</name>
</gene>
<dbReference type="KEGG" id="muh:HYN43_016835"/>